<dbReference type="PANTHER" id="PTHR10039:SF14">
    <property type="entry name" value="NACHT DOMAIN-CONTAINING PROTEIN"/>
    <property type="match status" value="1"/>
</dbReference>
<proteinExistence type="predicted"/>
<comment type="caution">
    <text evidence="3">The sequence shown here is derived from an EMBL/GenBank/DDBJ whole genome shotgun (WGS) entry which is preliminary data.</text>
</comment>
<gene>
    <name evidence="3" type="ORF">C8F04DRAFT_958209</name>
</gene>
<accession>A0AAD6SS41</accession>
<evidence type="ECO:0000259" key="2">
    <source>
        <dbReference type="Pfam" id="PF24883"/>
    </source>
</evidence>
<sequence length="439" mass="50122">MGHSYTEPRTDTAHHNPVHTPNLLHGYPHLNFLPPILGGAQITAENVNYHRPGETGIDILHRCVALEALCDSADSFPQPRCHPETRRIMLDKLYNWSRFNRACGIFFFHRIIPRAPNLLAIMQTLSRRLQDAGHLGGAFLFKRHHSTRGNTKVLFATLAYQLAGNHGPFRPVILQAVERYPSIVHRDIEVQLKHLIIEPRRTLLDAPPPILLVDGLDECQDEKTQEQIIRLRGYAARQCSSRFRFLVASRPEPHIRDILGDSSLDGLNNALNIKQSFNDVRTYLKDEFSCIHHEHSRTMKKVASPWPTPEILNDLVERSSGYFIFASTIIKFIDDKYFCPTERLETIQNLNPVDSGGPFAVLDQLYHQIMTTVRPHPRLLDIILQCVVYSCGLNSLDIDRILGLQTGDTQLILRGVHSMIKVPPDDEKWSSITFHHEYT</sequence>
<dbReference type="Proteomes" id="UP001218188">
    <property type="component" value="Unassembled WGS sequence"/>
</dbReference>
<reference evidence="3" key="1">
    <citation type="submission" date="2023-03" db="EMBL/GenBank/DDBJ databases">
        <title>Massive genome expansion in bonnet fungi (Mycena s.s.) driven by repeated elements and novel gene families across ecological guilds.</title>
        <authorList>
            <consortium name="Lawrence Berkeley National Laboratory"/>
            <person name="Harder C.B."/>
            <person name="Miyauchi S."/>
            <person name="Viragh M."/>
            <person name="Kuo A."/>
            <person name="Thoen E."/>
            <person name="Andreopoulos B."/>
            <person name="Lu D."/>
            <person name="Skrede I."/>
            <person name="Drula E."/>
            <person name="Henrissat B."/>
            <person name="Morin E."/>
            <person name="Kohler A."/>
            <person name="Barry K."/>
            <person name="LaButti K."/>
            <person name="Morin E."/>
            <person name="Salamov A."/>
            <person name="Lipzen A."/>
            <person name="Mereny Z."/>
            <person name="Hegedus B."/>
            <person name="Baldrian P."/>
            <person name="Stursova M."/>
            <person name="Weitz H."/>
            <person name="Taylor A."/>
            <person name="Grigoriev I.V."/>
            <person name="Nagy L.G."/>
            <person name="Martin F."/>
            <person name="Kauserud H."/>
        </authorList>
    </citation>
    <scope>NUCLEOTIDE SEQUENCE</scope>
    <source>
        <strain evidence="3">CBHHK200</strain>
    </source>
</reference>
<organism evidence="3 4">
    <name type="scientific">Mycena alexandri</name>
    <dbReference type="NCBI Taxonomy" id="1745969"/>
    <lineage>
        <taxon>Eukaryota</taxon>
        <taxon>Fungi</taxon>
        <taxon>Dikarya</taxon>
        <taxon>Basidiomycota</taxon>
        <taxon>Agaricomycotina</taxon>
        <taxon>Agaricomycetes</taxon>
        <taxon>Agaricomycetidae</taxon>
        <taxon>Agaricales</taxon>
        <taxon>Marasmiineae</taxon>
        <taxon>Mycenaceae</taxon>
        <taxon>Mycena</taxon>
    </lineage>
</organism>
<dbReference type="AlphaFoldDB" id="A0AAD6SS41"/>
<dbReference type="EMBL" id="JARJCM010000068">
    <property type="protein sequence ID" value="KAJ7033061.1"/>
    <property type="molecule type" value="Genomic_DNA"/>
</dbReference>
<dbReference type="InterPro" id="IPR056884">
    <property type="entry name" value="NPHP3-like_N"/>
</dbReference>
<protein>
    <recommendedName>
        <fullName evidence="2">Nephrocystin 3-like N-terminal domain-containing protein</fullName>
    </recommendedName>
</protein>
<evidence type="ECO:0000313" key="3">
    <source>
        <dbReference type="EMBL" id="KAJ7033061.1"/>
    </source>
</evidence>
<evidence type="ECO:0000313" key="4">
    <source>
        <dbReference type="Proteomes" id="UP001218188"/>
    </source>
</evidence>
<keyword evidence="1" id="KW-0677">Repeat</keyword>
<feature type="domain" description="Nephrocystin 3-like N-terminal" evidence="2">
    <location>
        <begin position="121"/>
        <end position="250"/>
    </location>
</feature>
<name>A0AAD6SS41_9AGAR</name>
<keyword evidence="4" id="KW-1185">Reference proteome</keyword>
<evidence type="ECO:0000256" key="1">
    <source>
        <dbReference type="ARBA" id="ARBA00022737"/>
    </source>
</evidence>
<dbReference type="Pfam" id="PF24883">
    <property type="entry name" value="NPHP3_N"/>
    <property type="match status" value="1"/>
</dbReference>
<dbReference type="PANTHER" id="PTHR10039">
    <property type="entry name" value="AMELOGENIN"/>
    <property type="match status" value="1"/>
</dbReference>